<sequence length="145" mass="16538">MYYICKFRMAWSIFDDSGHSDQTLESDDIDRVKKYFGALLEDTKILTGLQIIALPPNKRPKALHAQEFLISKLFSKWVIFDGNTQTDRWLDAIEIAWIKKLIPDLINATGYNLDLLATPVQANKLLQLSLEEKASEPGKTINKPT</sequence>
<name>A0A8J2UBR5_9BACT</name>
<dbReference type="Proteomes" id="UP000607559">
    <property type="component" value="Unassembled WGS sequence"/>
</dbReference>
<reference evidence="1" key="1">
    <citation type="journal article" date="2014" name="Int. J. Syst. Evol. Microbiol.">
        <title>Complete genome sequence of Corynebacterium casei LMG S-19264T (=DSM 44701T), isolated from a smear-ripened cheese.</title>
        <authorList>
            <consortium name="US DOE Joint Genome Institute (JGI-PGF)"/>
            <person name="Walter F."/>
            <person name="Albersmeier A."/>
            <person name="Kalinowski J."/>
            <person name="Ruckert C."/>
        </authorList>
    </citation>
    <scope>NUCLEOTIDE SEQUENCE</scope>
    <source>
        <strain evidence="1">CGMCC 1.15448</strain>
    </source>
</reference>
<evidence type="ECO:0000313" key="2">
    <source>
        <dbReference type="Proteomes" id="UP000607559"/>
    </source>
</evidence>
<dbReference type="AlphaFoldDB" id="A0A8J2UBR5"/>
<proteinExistence type="predicted"/>
<reference evidence="1" key="2">
    <citation type="submission" date="2020-09" db="EMBL/GenBank/DDBJ databases">
        <authorList>
            <person name="Sun Q."/>
            <person name="Zhou Y."/>
        </authorList>
    </citation>
    <scope>NUCLEOTIDE SEQUENCE</scope>
    <source>
        <strain evidence="1">CGMCC 1.15448</strain>
    </source>
</reference>
<protein>
    <submittedName>
        <fullName evidence="1">Uncharacterized protein</fullName>
    </submittedName>
</protein>
<accession>A0A8J2UBR5</accession>
<organism evidence="1 2">
    <name type="scientific">Puia dinghuensis</name>
    <dbReference type="NCBI Taxonomy" id="1792502"/>
    <lineage>
        <taxon>Bacteria</taxon>
        <taxon>Pseudomonadati</taxon>
        <taxon>Bacteroidota</taxon>
        <taxon>Chitinophagia</taxon>
        <taxon>Chitinophagales</taxon>
        <taxon>Chitinophagaceae</taxon>
        <taxon>Puia</taxon>
    </lineage>
</organism>
<comment type="caution">
    <text evidence="1">The sequence shown here is derived from an EMBL/GenBank/DDBJ whole genome shotgun (WGS) entry which is preliminary data.</text>
</comment>
<evidence type="ECO:0000313" key="1">
    <source>
        <dbReference type="EMBL" id="GGA93138.1"/>
    </source>
</evidence>
<gene>
    <name evidence="1" type="ORF">GCM10011511_15680</name>
</gene>
<keyword evidence="2" id="KW-1185">Reference proteome</keyword>
<dbReference type="EMBL" id="BMJC01000001">
    <property type="protein sequence ID" value="GGA93138.1"/>
    <property type="molecule type" value="Genomic_DNA"/>
</dbReference>